<dbReference type="Proteomes" id="UP000290560">
    <property type="component" value="Unassembled WGS sequence"/>
</dbReference>
<protein>
    <submittedName>
        <fullName evidence="2">Uncharacterized protein</fullName>
    </submittedName>
</protein>
<gene>
    <name evidence="2" type="ORF">BHM03_00006938</name>
</gene>
<evidence type="ECO:0000313" key="2">
    <source>
        <dbReference type="EMBL" id="RZR71734.1"/>
    </source>
</evidence>
<accession>A0A445MBZ0</accession>
<feature type="region of interest" description="Disordered" evidence="1">
    <location>
        <begin position="1"/>
        <end position="22"/>
    </location>
</feature>
<dbReference type="AlphaFoldDB" id="A0A445MBZ0"/>
<dbReference type="InterPro" id="IPR040155">
    <property type="entry name" value="CEBPZ/Mak21-like"/>
</dbReference>
<dbReference type="GO" id="GO:0005634">
    <property type="term" value="C:nucleus"/>
    <property type="evidence" value="ECO:0007669"/>
    <property type="project" value="TreeGrafter"/>
</dbReference>
<feature type="region of interest" description="Disordered" evidence="1">
    <location>
        <begin position="57"/>
        <end position="119"/>
    </location>
</feature>
<sequence>MGKGEEKLAISKTNKKPHRTAEDLESLKSDVVSFASSLGLVPPTLSSASSYGFDDSDFRKSGPLKPLDAHESKLPSSVSAAGDKGGAKKEPGSKPLPKPHPLRIDPFFKNSHEKKGRPEVSLMKASSLSGHWYVDAEELEAKVLGPDGRNKVTNLGIGEFKKLVEKKKEVAERLLAQYTEDYGSSRRKSGDMRLLEVTASFTSGTGSLAMEFIVPWFHDNNWVRKCHMQWSSPEACIQLYGPRTGNLTDRDVPPVPGGIEKSRGVCLCVTVLVHLAGIFSCIAHEYSQCFRLPKHLSEARLKGLKMV</sequence>
<reference evidence="2" key="1">
    <citation type="journal article" date="2018" name="Data Brief">
        <title>Genome sequence data from 17 accessions of Ensete ventricosum, a staple food crop for millions in Ethiopia.</title>
        <authorList>
            <person name="Yemataw Z."/>
            <person name="Muzemil S."/>
            <person name="Ambachew D."/>
            <person name="Tripathi L."/>
            <person name="Tesfaye K."/>
            <person name="Chala A."/>
            <person name="Farbos A."/>
            <person name="O'Neill P."/>
            <person name="Moore K."/>
            <person name="Grant M."/>
            <person name="Studholme D.J."/>
        </authorList>
    </citation>
    <scope>NUCLEOTIDE SEQUENCE [LARGE SCALE GENOMIC DNA]</scope>
    <source>
        <tissue evidence="2">Leaf</tissue>
    </source>
</reference>
<dbReference type="EMBL" id="KV875577">
    <property type="protein sequence ID" value="RZR71734.1"/>
    <property type="molecule type" value="Genomic_DNA"/>
</dbReference>
<name>A0A445MBZ0_ENSVE</name>
<evidence type="ECO:0000256" key="1">
    <source>
        <dbReference type="SAM" id="MobiDB-lite"/>
    </source>
</evidence>
<organism evidence="2">
    <name type="scientific">Ensete ventricosum</name>
    <name type="common">Abyssinian banana</name>
    <name type="synonym">Musa ensete</name>
    <dbReference type="NCBI Taxonomy" id="4639"/>
    <lineage>
        <taxon>Eukaryota</taxon>
        <taxon>Viridiplantae</taxon>
        <taxon>Streptophyta</taxon>
        <taxon>Embryophyta</taxon>
        <taxon>Tracheophyta</taxon>
        <taxon>Spermatophyta</taxon>
        <taxon>Magnoliopsida</taxon>
        <taxon>Liliopsida</taxon>
        <taxon>Zingiberales</taxon>
        <taxon>Musaceae</taxon>
        <taxon>Ensete</taxon>
    </lineage>
</organism>
<dbReference type="PANTHER" id="PTHR12048">
    <property type="entry name" value="CCAAT-BINDING FACTOR-RELATED"/>
    <property type="match status" value="1"/>
</dbReference>
<proteinExistence type="predicted"/>
<dbReference type="PANTHER" id="PTHR12048:SF0">
    <property type="entry name" value="CCAAT_ENHANCER-BINDING PROTEIN ZETA"/>
    <property type="match status" value="1"/>
</dbReference>